<evidence type="ECO:0000313" key="2">
    <source>
        <dbReference type="EMBL" id="GEU91448.1"/>
    </source>
</evidence>
<name>A0A6L2NYV7_TANCI</name>
<feature type="non-terminal residue" evidence="2">
    <location>
        <position position="1"/>
    </location>
</feature>
<comment type="caution">
    <text evidence="2">The sequence shown here is derived from an EMBL/GenBank/DDBJ whole genome shotgun (WGS) entry which is preliminary data.</text>
</comment>
<evidence type="ECO:0000256" key="1">
    <source>
        <dbReference type="SAM" id="Coils"/>
    </source>
</evidence>
<dbReference type="AlphaFoldDB" id="A0A6L2NYV7"/>
<sequence length="234" mass="26537">TTTSPTPPWCGCGGLSGSDRHHSGGFRRLTTPGVEGRLGKDYLKRIKQYGFTDVVNRKGNIEYRVTEESLMDHLTSNTDGGGGWASVSVVAVVVVLYMGEARDDEWDEGSGRSDWDKMIHTQCNARYEKLEKESQTKISELEECVRIKDRQHIIRASDDFIIFENLRAQVQELQSENEHLKSKVVDCTMCQNLEVQVEELRSVNESLNLLVEKLYKARVLAEVTLRERDELISA</sequence>
<reference evidence="2" key="1">
    <citation type="journal article" date="2019" name="Sci. Rep.">
        <title>Draft genome of Tanacetum cinerariifolium, the natural source of mosquito coil.</title>
        <authorList>
            <person name="Yamashiro T."/>
            <person name="Shiraishi A."/>
            <person name="Satake H."/>
            <person name="Nakayama K."/>
        </authorList>
    </citation>
    <scope>NUCLEOTIDE SEQUENCE</scope>
</reference>
<feature type="coiled-coil region" evidence="1">
    <location>
        <begin position="163"/>
        <end position="210"/>
    </location>
</feature>
<proteinExistence type="predicted"/>
<dbReference type="GO" id="GO:0016787">
    <property type="term" value="F:hydrolase activity"/>
    <property type="evidence" value="ECO:0007669"/>
    <property type="project" value="UniProtKB-KW"/>
</dbReference>
<keyword evidence="2" id="KW-0378">Hydrolase</keyword>
<keyword evidence="1" id="KW-0175">Coiled coil</keyword>
<accession>A0A6L2NYV7</accession>
<gene>
    <name evidence="2" type="ORF">Tci_063426</name>
</gene>
<dbReference type="EMBL" id="BKCJ010010407">
    <property type="protein sequence ID" value="GEU91448.1"/>
    <property type="molecule type" value="Genomic_DNA"/>
</dbReference>
<organism evidence="2">
    <name type="scientific">Tanacetum cinerariifolium</name>
    <name type="common">Dalmatian daisy</name>
    <name type="synonym">Chrysanthemum cinerariifolium</name>
    <dbReference type="NCBI Taxonomy" id="118510"/>
    <lineage>
        <taxon>Eukaryota</taxon>
        <taxon>Viridiplantae</taxon>
        <taxon>Streptophyta</taxon>
        <taxon>Embryophyta</taxon>
        <taxon>Tracheophyta</taxon>
        <taxon>Spermatophyta</taxon>
        <taxon>Magnoliopsida</taxon>
        <taxon>eudicotyledons</taxon>
        <taxon>Gunneridae</taxon>
        <taxon>Pentapetalae</taxon>
        <taxon>asterids</taxon>
        <taxon>campanulids</taxon>
        <taxon>Asterales</taxon>
        <taxon>Asteraceae</taxon>
        <taxon>Asteroideae</taxon>
        <taxon>Anthemideae</taxon>
        <taxon>Anthemidinae</taxon>
        <taxon>Tanacetum</taxon>
    </lineage>
</organism>
<protein>
    <submittedName>
        <fullName evidence="2">Alpha/beta hydrolases superfamily protein</fullName>
    </submittedName>
</protein>